<dbReference type="Pfam" id="PF17917">
    <property type="entry name" value="RT_RNaseH"/>
    <property type="match status" value="1"/>
</dbReference>
<evidence type="ECO:0000313" key="9">
    <source>
        <dbReference type="Proteomes" id="UP000765509"/>
    </source>
</evidence>
<evidence type="ECO:0000256" key="4">
    <source>
        <dbReference type="ARBA" id="ARBA00022759"/>
    </source>
</evidence>
<evidence type="ECO:0000256" key="6">
    <source>
        <dbReference type="ARBA" id="ARBA00022918"/>
    </source>
</evidence>
<gene>
    <name evidence="8" type="ORF">O181_087360</name>
</gene>
<evidence type="ECO:0000259" key="7">
    <source>
        <dbReference type="Pfam" id="PF17917"/>
    </source>
</evidence>
<dbReference type="PANTHER" id="PTHR37984:SF5">
    <property type="entry name" value="PROTEIN NYNRIN-LIKE"/>
    <property type="match status" value="1"/>
</dbReference>
<evidence type="ECO:0000256" key="1">
    <source>
        <dbReference type="ARBA" id="ARBA00022679"/>
    </source>
</evidence>
<dbReference type="GO" id="GO:0003964">
    <property type="term" value="F:RNA-directed DNA polymerase activity"/>
    <property type="evidence" value="ECO:0007669"/>
    <property type="project" value="UniProtKB-KW"/>
</dbReference>
<dbReference type="GO" id="GO:0004519">
    <property type="term" value="F:endonuclease activity"/>
    <property type="evidence" value="ECO:0007669"/>
    <property type="project" value="UniProtKB-KW"/>
</dbReference>
<comment type="caution">
    <text evidence="8">The sequence shown here is derived from an EMBL/GenBank/DDBJ whole genome shotgun (WGS) entry which is preliminary data.</text>
</comment>
<dbReference type="AlphaFoldDB" id="A0A9Q3IPN9"/>
<keyword evidence="4" id="KW-0255">Endonuclease</keyword>
<reference evidence="8" key="1">
    <citation type="submission" date="2021-03" db="EMBL/GenBank/DDBJ databases">
        <title>Draft genome sequence of rust myrtle Austropuccinia psidii MF-1, a brazilian biotype.</title>
        <authorList>
            <person name="Quecine M.C."/>
            <person name="Pachon D.M.R."/>
            <person name="Bonatelli M.L."/>
            <person name="Correr F.H."/>
            <person name="Franceschini L.M."/>
            <person name="Leite T.F."/>
            <person name="Margarido G.R.A."/>
            <person name="Almeida C.A."/>
            <person name="Ferrarezi J.A."/>
            <person name="Labate C.A."/>
        </authorList>
    </citation>
    <scope>NUCLEOTIDE SEQUENCE</scope>
    <source>
        <strain evidence="8">MF-1</strain>
    </source>
</reference>
<keyword evidence="6" id="KW-0695">RNA-directed DNA polymerase</keyword>
<dbReference type="EMBL" id="AVOT02052732">
    <property type="protein sequence ID" value="MBW0547645.1"/>
    <property type="molecule type" value="Genomic_DNA"/>
</dbReference>
<feature type="domain" description="Reverse transcriptase RNase H-like" evidence="7">
    <location>
        <begin position="5"/>
        <end position="100"/>
    </location>
</feature>
<dbReference type="InterPro" id="IPR043502">
    <property type="entry name" value="DNA/RNA_pol_sf"/>
</dbReference>
<evidence type="ECO:0000313" key="8">
    <source>
        <dbReference type="EMBL" id="MBW0547645.1"/>
    </source>
</evidence>
<evidence type="ECO:0000256" key="5">
    <source>
        <dbReference type="ARBA" id="ARBA00022801"/>
    </source>
</evidence>
<keyword evidence="2" id="KW-0548">Nucleotidyltransferase</keyword>
<accession>A0A9Q3IPN9</accession>
<organism evidence="8 9">
    <name type="scientific">Austropuccinia psidii MF-1</name>
    <dbReference type="NCBI Taxonomy" id="1389203"/>
    <lineage>
        <taxon>Eukaryota</taxon>
        <taxon>Fungi</taxon>
        <taxon>Dikarya</taxon>
        <taxon>Basidiomycota</taxon>
        <taxon>Pucciniomycotina</taxon>
        <taxon>Pucciniomycetes</taxon>
        <taxon>Pucciniales</taxon>
        <taxon>Sphaerophragmiaceae</taxon>
        <taxon>Austropuccinia</taxon>
    </lineage>
</organism>
<protein>
    <recommendedName>
        <fullName evidence="7">Reverse transcriptase RNase H-like domain-containing protein</fullName>
    </recommendedName>
</protein>
<keyword evidence="9" id="KW-1185">Reference proteome</keyword>
<proteinExistence type="predicted"/>
<name>A0A9Q3IPN9_9BASI</name>
<dbReference type="OrthoDB" id="2595244at2759"/>
<dbReference type="GO" id="GO:0016787">
    <property type="term" value="F:hydrolase activity"/>
    <property type="evidence" value="ECO:0007669"/>
    <property type="project" value="UniProtKB-KW"/>
</dbReference>
<dbReference type="InterPro" id="IPR050951">
    <property type="entry name" value="Retrovirus_Pol_polyprotein"/>
</dbReference>
<dbReference type="CDD" id="cd09274">
    <property type="entry name" value="RNase_HI_RT_Ty3"/>
    <property type="match status" value="1"/>
</dbReference>
<keyword evidence="1" id="KW-0808">Transferase</keyword>
<keyword evidence="3" id="KW-0540">Nuclease</keyword>
<evidence type="ECO:0000256" key="2">
    <source>
        <dbReference type="ARBA" id="ARBA00022695"/>
    </source>
</evidence>
<keyword evidence="5" id="KW-0378">Hydrolase</keyword>
<dbReference type="InterPro" id="IPR041373">
    <property type="entry name" value="RT_RNaseH"/>
</dbReference>
<dbReference type="Proteomes" id="UP000765509">
    <property type="component" value="Unassembled WGS sequence"/>
</dbReference>
<evidence type="ECO:0000256" key="3">
    <source>
        <dbReference type="ARBA" id="ARBA00022722"/>
    </source>
</evidence>
<sequence>MDAECNQGLGGALHQRKIVNGEPREGVICYISSQLKDSEARYGATQSKCLCLIWAVEKLHYYLEGVVFEVYTDCTALASLLNMKITNRNMLRWQIDIKEYRGNMTIIYKEGNSHTNAEGLIRWPLDNFTRNPAYESEVEAKIPIHFNEIDKKKNFKFSDWKPESGIPDSENIDSEGTKTPILGIGSSQLRNEFFNAVVKKFETVFKYSMGNHQNGPG</sequence>
<dbReference type="PANTHER" id="PTHR37984">
    <property type="entry name" value="PROTEIN CBG26694"/>
    <property type="match status" value="1"/>
</dbReference>
<dbReference type="SUPFAM" id="SSF56672">
    <property type="entry name" value="DNA/RNA polymerases"/>
    <property type="match status" value="1"/>
</dbReference>